<dbReference type="EMBL" id="LXQA011134320">
    <property type="protein sequence ID" value="MCI86214.1"/>
    <property type="molecule type" value="Genomic_DNA"/>
</dbReference>
<reference evidence="1 2" key="1">
    <citation type="journal article" date="2018" name="Front. Plant Sci.">
        <title>Red Clover (Trifolium pratense) and Zigzag Clover (T. medium) - A Picture of Genomic Similarities and Differences.</title>
        <authorList>
            <person name="Dluhosova J."/>
            <person name="Istvanek J."/>
            <person name="Nedelnik J."/>
            <person name="Repkova J."/>
        </authorList>
    </citation>
    <scope>NUCLEOTIDE SEQUENCE [LARGE SCALE GENOMIC DNA]</scope>
    <source>
        <strain evidence="2">cv. 10/8</strain>
        <tissue evidence="1">Leaf</tissue>
    </source>
</reference>
<organism evidence="1 2">
    <name type="scientific">Trifolium medium</name>
    <dbReference type="NCBI Taxonomy" id="97028"/>
    <lineage>
        <taxon>Eukaryota</taxon>
        <taxon>Viridiplantae</taxon>
        <taxon>Streptophyta</taxon>
        <taxon>Embryophyta</taxon>
        <taxon>Tracheophyta</taxon>
        <taxon>Spermatophyta</taxon>
        <taxon>Magnoliopsida</taxon>
        <taxon>eudicotyledons</taxon>
        <taxon>Gunneridae</taxon>
        <taxon>Pentapetalae</taxon>
        <taxon>rosids</taxon>
        <taxon>fabids</taxon>
        <taxon>Fabales</taxon>
        <taxon>Fabaceae</taxon>
        <taxon>Papilionoideae</taxon>
        <taxon>50 kb inversion clade</taxon>
        <taxon>NPAAA clade</taxon>
        <taxon>Hologalegina</taxon>
        <taxon>IRL clade</taxon>
        <taxon>Trifolieae</taxon>
        <taxon>Trifolium</taxon>
    </lineage>
</organism>
<evidence type="ECO:0000313" key="2">
    <source>
        <dbReference type="Proteomes" id="UP000265520"/>
    </source>
</evidence>
<proteinExistence type="predicted"/>
<dbReference type="AlphaFoldDB" id="A0A392VCW1"/>
<feature type="non-terminal residue" evidence="1">
    <location>
        <position position="1"/>
    </location>
</feature>
<dbReference type="Proteomes" id="UP000265520">
    <property type="component" value="Unassembled WGS sequence"/>
</dbReference>
<accession>A0A392VCW1</accession>
<comment type="caution">
    <text evidence="1">The sequence shown here is derived from an EMBL/GenBank/DDBJ whole genome shotgun (WGS) entry which is preliminary data.</text>
</comment>
<evidence type="ECO:0000313" key="1">
    <source>
        <dbReference type="EMBL" id="MCI86214.1"/>
    </source>
</evidence>
<keyword evidence="2" id="KW-1185">Reference proteome</keyword>
<sequence length="60" mass="7082">QYGAHFGCHNRAQEVWSKRHEGPEANKQAIEAHKWQKQGHDTLPQKRNVQLLFVSWYAKI</sequence>
<protein>
    <submittedName>
        <fullName evidence="1">Uncharacterized protein</fullName>
    </submittedName>
</protein>
<name>A0A392VCW1_9FABA</name>